<dbReference type="SMART" id="SM00322">
    <property type="entry name" value="KH"/>
    <property type="match status" value="1"/>
</dbReference>
<evidence type="ECO:0000256" key="4">
    <source>
        <dbReference type="ARBA" id="ARBA00022980"/>
    </source>
</evidence>
<comment type="function">
    <text evidence="6 8">Binds the lower part of the 30S subunit head. Binds mRNA in the 70S ribosome, positioning it for translation.</text>
</comment>
<evidence type="ECO:0000256" key="1">
    <source>
        <dbReference type="ARBA" id="ARBA00010761"/>
    </source>
</evidence>
<gene>
    <name evidence="8" type="primary">rpsC</name>
    <name evidence="11" type="ORF">BSZ37_10615</name>
</gene>
<dbReference type="GO" id="GO:0022627">
    <property type="term" value="C:cytosolic small ribosomal subunit"/>
    <property type="evidence" value="ECO:0007669"/>
    <property type="project" value="TreeGrafter"/>
</dbReference>
<dbReference type="OrthoDB" id="9806396at2"/>
<dbReference type="SUPFAM" id="SSF54821">
    <property type="entry name" value="Ribosomal protein S3 C-terminal domain"/>
    <property type="match status" value="1"/>
</dbReference>
<dbReference type="InterPro" id="IPR001351">
    <property type="entry name" value="Ribosomal_uS3_C"/>
</dbReference>
<evidence type="ECO:0000256" key="7">
    <source>
        <dbReference type="ARBA" id="ARBA00035257"/>
    </source>
</evidence>
<dbReference type="AlphaFoldDB" id="A0A271J065"/>
<dbReference type="Pfam" id="PF07650">
    <property type="entry name" value="KH_2"/>
    <property type="match status" value="1"/>
</dbReference>
<sequence length="269" mass="29274">MGQKTNPVGFRLGVIRGWDSNWYADGSYSDKIVEDHEIRRYLEARLKRAGLSRTVIERTPKRIILTLHTSRPGVIIGRGGSEVEKLREELKALTAKDIQININEIKRPELDASLVAQNIAQQLEGRVSYRRAMKQALGAAMRMGAQGIRIKLAGRLGGSEMGRVEQYLEGRVPLHTMRADIDYAQATAFTIQGTAGVKVWIFHGEVIGTPDLSPNATAQRQQNAAPSVPERRRRDGRGGGRDDRRGGRDSGGRGRGGSGGGGGGGGGRR</sequence>
<comment type="subunit">
    <text evidence="8">Part of the 30S ribosomal subunit. Forms a tight complex with proteins S10 and S14.</text>
</comment>
<name>A0A271J065_9BACT</name>
<dbReference type="InterPro" id="IPR036419">
    <property type="entry name" value="Ribosomal_S3_C_sf"/>
</dbReference>
<dbReference type="InterPro" id="IPR004044">
    <property type="entry name" value="KH_dom_type_2"/>
</dbReference>
<reference evidence="11 12" key="1">
    <citation type="submission" date="2016-11" db="EMBL/GenBank/DDBJ databases">
        <title>Study of marine rhodopsin-containing bacteria.</title>
        <authorList>
            <person name="Yoshizawa S."/>
            <person name="Kumagai Y."/>
            <person name="Kogure K."/>
        </authorList>
    </citation>
    <scope>NUCLEOTIDE SEQUENCE [LARGE SCALE GENOMIC DNA]</scope>
    <source>
        <strain evidence="11 12">SAORIC-28</strain>
    </source>
</reference>
<feature type="compositionally biased region" description="Gly residues" evidence="9">
    <location>
        <begin position="253"/>
        <end position="269"/>
    </location>
</feature>
<keyword evidence="12" id="KW-1185">Reference proteome</keyword>
<feature type="region of interest" description="Disordered" evidence="9">
    <location>
        <begin position="212"/>
        <end position="269"/>
    </location>
</feature>
<dbReference type="NCBIfam" id="TIGR01009">
    <property type="entry name" value="rpsC_bact"/>
    <property type="match status" value="1"/>
</dbReference>
<dbReference type="GO" id="GO:0003729">
    <property type="term" value="F:mRNA binding"/>
    <property type="evidence" value="ECO:0007669"/>
    <property type="project" value="UniProtKB-UniRule"/>
</dbReference>
<dbReference type="GO" id="GO:0006412">
    <property type="term" value="P:translation"/>
    <property type="evidence" value="ECO:0007669"/>
    <property type="project" value="UniProtKB-UniRule"/>
</dbReference>
<accession>A0A271J065</accession>
<dbReference type="InterPro" id="IPR009019">
    <property type="entry name" value="KH_sf_prok-type"/>
</dbReference>
<dbReference type="EMBL" id="MQWD01000001">
    <property type="protein sequence ID" value="PAP76853.1"/>
    <property type="molecule type" value="Genomic_DNA"/>
</dbReference>
<dbReference type="PANTHER" id="PTHR11760:SF19">
    <property type="entry name" value="SMALL RIBOSOMAL SUBUNIT PROTEIN US3C"/>
    <property type="match status" value="1"/>
</dbReference>
<keyword evidence="5 8" id="KW-0687">Ribonucleoprotein</keyword>
<dbReference type="Proteomes" id="UP000216339">
    <property type="component" value="Unassembled WGS sequence"/>
</dbReference>
<comment type="caution">
    <text evidence="11">The sequence shown here is derived from an EMBL/GenBank/DDBJ whole genome shotgun (WGS) entry which is preliminary data.</text>
</comment>
<dbReference type="HAMAP" id="MF_01309_B">
    <property type="entry name" value="Ribosomal_uS3_B"/>
    <property type="match status" value="1"/>
</dbReference>
<dbReference type="InterPro" id="IPR057258">
    <property type="entry name" value="Ribosomal_uS3"/>
</dbReference>
<evidence type="ECO:0000259" key="10">
    <source>
        <dbReference type="PROSITE" id="PS50823"/>
    </source>
</evidence>
<dbReference type="PROSITE" id="PS50823">
    <property type="entry name" value="KH_TYPE_2"/>
    <property type="match status" value="1"/>
</dbReference>
<dbReference type="RefSeq" id="WP_095510521.1">
    <property type="nucleotide sequence ID" value="NZ_MQWD01000001.1"/>
</dbReference>
<comment type="similarity">
    <text evidence="1 8">Belongs to the universal ribosomal protein uS3 family.</text>
</comment>
<evidence type="ECO:0000256" key="3">
    <source>
        <dbReference type="ARBA" id="ARBA00022884"/>
    </source>
</evidence>
<dbReference type="Gene3D" id="3.30.300.20">
    <property type="match status" value="1"/>
</dbReference>
<organism evidence="11 12">
    <name type="scientific">Rubrivirga marina</name>
    <dbReference type="NCBI Taxonomy" id="1196024"/>
    <lineage>
        <taxon>Bacteria</taxon>
        <taxon>Pseudomonadati</taxon>
        <taxon>Rhodothermota</taxon>
        <taxon>Rhodothermia</taxon>
        <taxon>Rhodothermales</taxon>
        <taxon>Rubricoccaceae</taxon>
        <taxon>Rubrivirga</taxon>
    </lineage>
</organism>
<dbReference type="InterPro" id="IPR005704">
    <property type="entry name" value="Ribosomal_uS3_bac-typ"/>
</dbReference>
<evidence type="ECO:0000313" key="12">
    <source>
        <dbReference type="Proteomes" id="UP000216339"/>
    </source>
</evidence>
<dbReference type="GO" id="GO:0019843">
    <property type="term" value="F:rRNA binding"/>
    <property type="evidence" value="ECO:0007669"/>
    <property type="project" value="UniProtKB-UniRule"/>
</dbReference>
<feature type="compositionally biased region" description="Polar residues" evidence="9">
    <location>
        <begin position="212"/>
        <end position="225"/>
    </location>
</feature>
<dbReference type="CDD" id="cd02412">
    <property type="entry name" value="KH-II_30S_S3"/>
    <property type="match status" value="1"/>
</dbReference>
<dbReference type="Pfam" id="PF00189">
    <property type="entry name" value="Ribosomal_S3_C"/>
    <property type="match status" value="1"/>
</dbReference>
<dbReference type="PANTHER" id="PTHR11760">
    <property type="entry name" value="30S/40S RIBOSOMAL PROTEIN S3"/>
    <property type="match status" value="1"/>
</dbReference>
<keyword evidence="2 8" id="KW-0699">rRNA-binding</keyword>
<dbReference type="SUPFAM" id="SSF54814">
    <property type="entry name" value="Prokaryotic type KH domain (KH-domain type II)"/>
    <property type="match status" value="1"/>
</dbReference>
<feature type="domain" description="KH type-2" evidence="10">
    <location>
        <begin position="38"/>
        <end position="106"/>
    </location>
</feature>
<protein>
    <recommendedName>
        <fullName evidence="7 8">Small ribosomal subunit protein uS3</fullName>
    </recommendedName>
</protein>
<feature type="compositionally biased region" description="Basic and acidic residues" evidence="9">
    <location>
        <begin position="229"/>
        <end position="252"/>
    </location>
</feature>
<evidence type="ECO:0000256" key="9">
    <source>
        <dbReference type="SAM" id="MobiDB-lite"/>
    </source>
</evidence>
<evidence type="ECO:0000313" key="11">
    <source>
        <dbReference type="EMBL" id="PAP76853.1"/>
    </source>
</evidence>
<dbReference type="InterPro" id="IPR015946">
    <property type="entry name" value="KH_dom-like_a/b"/>
</dbReference>
<dbReference type="PROSITE" id="PS50084">
    <property type="entry name" value="KH_TYPE_1"/>
    <property type="match status" value="1"/>
</dbReference>
<dbReference type="GO" id="GO:0003735">
    <property type="term" value="F:structural constituent of ribosome"/>
    <property type="evidence" value="ECO:0007669"/>
    <property type="project" value="InterPro"/>
</dbReference>
<keyword evidence="4 8" id="KW-0689">Ribosomal protein</keyword>
<evidence type="ECO:0000256" key="6">
    <source>
        <dbReference type="ARBA" id="ARBA00024998"/>
    </source>
</evidence>
<evidence type="ECO:0000256" key="2">
    <source>
        <dbReference type="ARBA" id="ARBA00022730"/>
    </source>
</evidence>
<dbReference type="Gene3D" id="3.30.1140.32">
    <property type="entry name" value="Ribosomal protein S3, C-terminal domain"/>
    <property type="match status" value="1"/>
</dbReference>
<evidence type="ECO:0000256" key="8">
    <source>
        <dbReference type="HAMAP-Rule" id="MF_01309"/>
    </source>
</evidence>
<proteinExistence type="inferred from homology"/>
<dbReference type="FunFam" id="3.30.300.20:FF:000001">
    <property type="entry name" value="30S ribosomal protein S3"/>
    <property type="match status" value="1"/>
</dbReference>
<keyword evidence="3 8" id="KW-0694">RNA-binding</keyword>
<evidence type="ECO:0000256" key="5">
    <source>
        <dbReference type="ARBA" id="ARBA00023274"/>
    </source>
</evidence>
<dbReference type="InterPro" id="IPR004087">
    <property type="entry name" value="KH_dom"/>
</dbReference>